<accession>A0A914UJA6</accession>
<feature type="region of interest" description="Disordered" evidence="1">
    <location>
        <begin position="62"/>
        <end position="82"/>
    </location>
</feature>
<evidence type="ECO:0000313" key="3">
    <source>
        <dbReference type="WBParaSite" id="PSAMB.scaffold1056size36611.g10883.t1"/>
    </source>
</evidence>
<evidence type="ECO:0000256" key="1">
    <source>
        <dbReference type="SAM" id="MobiDB-lite"/>
    </source>
</evidence>
<proteinExistence type="predicted"/>
<reference evidence="3" key="1">
    <citation type="submission" date="2022-11" db="UniProtKB">
        <authorList>
            <consortium name="WormBaseParasite"/>
        </authorList>
    </citation>
    <scope>IDENTIFICATION</scope>
</reference>
<name>A0A914UJA6_9BILA</name>
<keyword evidence="2" id="KW-1185">Reference proteome</keyword>
<dbReference type="WBParaSite" id="PSAMB.scaffold1056size36611.g10883.t1">
    <property type="protein sequence ID" value="PSAMB.scaffold1056size36611.g10883.t1"/>
    <property type="gene ID" value="PSAMB.scaffold1056size36611.g10883"/>
</dbReference>
<evidence type="ECO:0000313" key="2">
    <source>
        <dbReference type="Proteomes" id="UP000887566"/>
    </source>
</evidence>
<organism evidence="2 3">
    <name type="scientific">Plectus sambesii</name>
    <dbReference type="NCBI Taxonomy" id="2011161"/>
    <lineage>
        <taxon>Eukaryota</taxon>
        <taxon>Metazoa</taxon>
        <taxon>Ecdysozoa</taxon>
        <taxon>Nematoda</taxon>
        <taxon>Chromadorea</taxon>
        <taxon>Plectida</taxon>
        <taxon>Plectina</taxon>
        <taxon>Plectoidea</taxon>
        <taxon>Plectidae</taxon>
        <taxon>Plectus</taxon>
    </lineage>
</organism>
<dbReference type="Proteomes" id="UP000887566">
    <property type="component" value="Unplaced"/>
</dbReference>
<sequence>MASNRMPQPALPFNAQAIPQENLRKDKEDYNYAFTNDISGGRNVSGAVQGGIVVLGDYHAAGQLPPTSSSVSSQPNDEDRRKRLETIQSSLRRIYSKCYRSVIQFSAPFFFDVEDKWVNLTIKLENDSTVTEDFATLLQTAFAKGDMLIIEGDPGRNNVKN</sequence>
<dbReference type="AlphaFoldDB" id="A0A914UJA6"/>
<protein>
    <submittedName>
        <fullName evidence="3">Uncharacterized protein</fullName>
    </submittedName>
</protein>
<feature type="compositionally biased region" description="Polar residues" evidence="1">
    <location>
        <begin position="65"/>
        <end position="75"/>
    </location>
</feature>